<feature type="compositionally biased region" description="Low complexity" evidence="1">
    <location>
        <begin position="498"/>
        <end position="507"/>
    </location>
</feature>
<evidence type="ECO:0000259" key="2">
    <source>
        <dbReference type="Pfam" id="PF13251"/>
    </source>
</evidence>
<dbReference type="InterPro" id="IPR025283">
    <property type="entry name" value="DUF4042"/>
</dbReference>
<feature type="domain" description="DUF4042" evidence="2">
    <location>
        <begin position="272"/>
        <end position="426"/>
    </location>
</feature>
<gene>
    <name evidence="3" type="ORF">SNAT2548_LOCUS12255</name>
</gene>
<proteinExistence type="predicted"/>
<dbReference type="OrthoDB" id="10306467at2759"/>
<dbReference type="InterPro" id="IPR011989">
    <property type="entry name" value="ARM-like"/>
</dbReference>
<comment type="caution">
    <text evidence="3">The sequence shown here is derived from an EMBL/GenBank/DDBJ whole genome shotgun (WGS) entry which is preliminary data.</text>
</comment>
<evidence type="ECO:0000256" key="1">
    <source>
        <dbReference type="SAM" id="MobiDB-lite"/>
    </source>
</evidence>
<sequence length="741" mass="78210">MTEKLAAAAAAFGQGKASEEALWSEARSALRQSPEALEPLLSLRRGKERFTIPTDVAMLCVRQALTLLESPVASMAPHDVLHFLSHAVVDASPTASEAEHLVQVLSTSTSQSRTIQTCSQGLLCLQKIVELHPSALRQQPAKVATAITSALHVLSDTLQQQRNRSARSVLREAASLLTALPALIEQVGRELEPSALVILACLQPVAVVGAPYVLPGRRPAAAAPAGPPGLPSSDCSWSETDAISSAVETKSRGHRHENTDGTTAASSLQAQCRTAALRDFAHLFKLWPKAFFGRWALVLDFQSGEVCRPTGSTPLPMLLSICQQDPAPKVRSAALGALCALLAAPNVRSWPVPLESQKVQSSASLTGQLAITLRQAHAVVFALLGGGQAVDVQNALRACGDLAASTPYTKLQSGLLSEMLRKLMVFAEGLSVLTTLEEAVPPVLSSTIAAVSAVLKRDDCASELSAFLFCGSSPHLPANDFLKHLLHLMQLPGPPLPSQAAAPAAKSGSRKGKGRAAKEEPAAEALEAPILQELALLVSRLASFSPPSLPDSTAKLFEQLVFSLVTQRNAMLRLRGFRFLGELSSIEGGPGHPFSADWCDRLVHHVRLSCTAPAEQNSSVRAAAIGALQTVLRNAAACDGKLRPALLSGAMVSLRLGLGDANASVRTSAVQALAALALNLPQASLETSGDGDEVIQLVLHLTTDVAGDVAGSRLDRARSALRCDRQDMLSLSRAWQIFLSM</sequence>
<protein>
    <recommendedName>
        <fullName evidence="2">DUF4042 domain-containing protein</fullName>
    </recommendedName>
</protein>
<dbReference type="InterPro" id="IPR016024">
    <property type="entry name" value="ARM-type_fold"/>
</dbReference>
<dbReference type="AlphaFoldDB" id="A0A812LU63"/>
<feature type="region of interest" description="Disordered" evidence="1">
    <location>
        <begin position="497"/>
        <end position="522"/>
    </location>
</feature>
<reference evidence="3" key="1">
    <citation type="submission" date="2021-02" db="EMBL/GenBank/DDBJ databases">
        <authorList>
            <person name="Dougan E. K."/>
            <person name="Rhodes N."/>
            <person name="Thang M."/>
            <person name="Chan C."/>
        </authorList>
    </citation>
    <scope>NUCLEOTIDE SEQUENCE</scope>
</reference>
<feature type="region of interest" description="Disordered" evidence="1">
    <location>
        <begin position="246"/>
        <end position="265"/>
    </location>
</feature>
<evidence type="ECO:0000313" key="4">
    <source>
        <dbReference type="Proteomes" id="UP000604046"/>
    </source>
</evidence>
<dbReference type="Proteomes" id="UP000604046">
    <property type="component" value="Unassembled WGS sequence"/>
</dbReference>
<dbReference type="SUPFAM" id="SSF48371">
    <property type="entry name" value="ARM repeat"/>
    <property type="match status" value="1"/>
</dbReference>
<name>A0A812LU63_9DINO</name>
<accession>A0A812LU63</accession>
<organism evidence="3 4">
    <name type="scientific">Symbiodinium natans</name>
    <dbReference type="NCBI Taxonomy" id="878477"/>
    <lineage>
        <taxon>Eukaryota</taxon>
        <taxon>Sar</taxon>
        <taxon>Alveolata</taxon>
        <taxon>Dinophyceae</taxon>
        <taxon>Suessiales</taxon>
        <taxon>Symbiodiniaceae</taxon>
        <taxon>Symbiodinium</taxon>
    </lineage>
</organism>
<dbReference type="Pfam" id="PF13251">
    <property type="entry name" value="DUF4042"/>
    <property type="match status" value="1"/>
</dbReference>
<keyword evidence="4" id="KW-1185">Reference proteome</keyword>
<dbReference type="Gene3D" id="1.25.10.10">
    <property type="entry name" value="Leucine-rich Repeat Variant"/>
    <property type="match status" value="1"/>
</dbReference>
<evidence type="ECO:0000313" key="3">
    <source>
        <dbReference type="EMBL" id="CAE7250055.1"/>
    </source>
</evidence>
<dbReference type="EMBL" id="CAJNDS010001158">
    <property type="protein sequence ID" value="CAE7250055.1"/>
    <property type="molecule type" value="Genomic_DNA"/>
</dbReference>